<dbReference type="PROSITE" id="PS50111">
    <property type="entry name" value="CHEMOTAXIS_TRANSDUC_2"/>
    <property type="match status" value="1"/>
</dbReference>
<evidence type="ECO:0000313" key="13">
    <source>
        <dbReference type="EMBL" id="ABB38552.1"/>
    </source>
</evidence>
<dbReference type="SMART" id="SM00283">
    <property type="entry name" value="MA"/>
    <property type="match status" value="1"/>
</dbReference>
<feature type="domain" description="HAMP" evidence="12">
    <location>
        <begin position="229"/>
        <end position="281"/>
    </location>
</feature>
<keyword evidence="14" id="KW-1185">Reference proteome</keyword>
<evidence type="ECO:0000259" key="11">
    <source>
        <dbReference type="PROSITE" id="PS50111"/>
    </source>
</evidence>
<proteinExistence type="inferred from homology"/>
<keyword evidence="6 8" id="KW-0807">Transducer</keyword>
<evidence type="ECO:0000259" key="12">
    <source>
        <dbReference type="PROSITE" id="PS50885"/>
    </source>
</evidence>
<dbReference type="PANTHER" id="PTHR32089:SF112">
    <property type="entry name" value="LYSOZYME-LIKE PROTEIN-RELATED"/>
    <property type="match status" value="1"/>
</dbReference>
<comment type="subcellular location">
    <subcellularLocation>
        <location evidence="1">Cell membrane</location>
        <topology evidence="1">Multi-pass membrane protein</topology>
    </subcellularLocation>
</comment>
<dbReference type="STRING" id="207559.Dde_1755"/>
<dbReference type="SMART" id="SM01049">
    <property type="entry name" value="Cache_2"/>
    <property type="match status" value="1"/>
</dbReference>
<evidence type="ECO:0000256" key="8">
    <source>
        <dbReference type="PROSITE-ProRule" id="PRU00284"/>
    </source>
</evidence>
<evidence type="ECO:0000256" key="4">
    <source>
        <dbReference type="ARBA" id="ARBA00022989"/>
    </source>
</evidence>
<dbReference type="GO" id="GO:0007165">
    <property type="term" value="P:signal transduction"/>
    <property type="evidence" value="ECO:0007669"/>
    <property type="project" value="UniProtKB-KW"/>
</dbReference>
<keyword evidence="4 10" id="KW-1133">Transmembrane helix</keyword>
<dbReference type="GO" id="GO:0005886">
    <property type="term" value="C:plasma membrane"/>
    <property type="evidence" value="ECO:0007669"/>
    <property type="project" value="UniProtKB-SubCell"/>
</dbReference>
<dbReference type="SMART" id="SM00304">
    <property type="entry name" value="HAMP"/>
    <property type="match status" value="1"/>
</dbReference>
<dbReference type="PANTHER" id="PTHR32089">
    <property type="entry name" value="METHYL-ACCEPTING CHEMOTAXIS PROTEIN MCPB"/>
    <property type="match status" value="1"/>
</dbReference>
<evidence type="ECO:0000256" key="5">
    <source>
        <dbReference type="ARBA" id="ARBA00023136"/>
    </source>
</evidence>
<name>Q310U4_OLEA2</name>
<keyword evidence="2" id="KW-1003">Cell membrane</keyword>
<evidence type="ECO:0000256" key="7">
    <source>
        <dbReference type="ARBA" id="ARBA00029447"/>
    </source>
</evidence>
<dbReference type="Pfam" id="PF00672">
    <property type="entry name" value="HAMP"/>
    <property type="match status" value="1"/>
</dbReference>
<dbReference type="InterPro" id="IPR003660">
    <property type="entry name" value="HAMP_dom"/>
</dbReference>
<dbReference type="SUPFAM" id="SSF58104">
    <property type="entry name" value="Methyl-accepting chemotaxis protein (MCP) signaling domain"/>
    <property type="match status" value="1"/>
</dbReference>
<keyword evidence="5 10" id="KW-0472">Membrane</keyword>
<feature type="region of interest" description="Disordered" evidence="9">
    <location>
        <begin position="290"/>
        <end position="310"/>
    </location>
</feature>
<keyword evidence="3 10" id="KW-0812">Transmembrane</keyword>
<dbReference type="Pfam" id="PF00015">
    <property type="entry name" value="MCPsignal"/>
    <property type="match status" value="1"/>
</dbReference>
<gene>
    <name evidence="13" type="ordered locus">Dde_1755</name>
</gene>
<evidence type="ECO:0000256" key="6">
    <source>
        <dbReference type="ARBA" id="ARBA00023224"/>
    </source>
</evidence>
<evidence type="ECO:0000256" key="2">
    <source>
        <dbReference type="ARBA" id="ARBA00022475"/>
    </source>
</evidence>
<evidence type="ECO:0000256" key="9">
    <source>
        <dbReference type="SAM" id="MobiDB-lite"/>
    </source>
</evidence>
<dbReference type="Pfam" id="PF17200">
    <property type="entry name" value="sCache_2"/>
    <property type="match status" value="1"/>
</dbReference>
<evidence type="ECO:0000256" key="1">
    <source>
        <dbReference type="ARBA" id="ARBA00004651"/>
    </source>
</evidence>
<evidence type="ECO:0000256" key="3">
    <source>
        <dbReference type="ARBA" id="ARBA00022692"/>
    </source>
</evidence>
<accession>Q310U4</accession>
<dbReference type="HOGENOM" id="CLU_000445_107_21_7"/>
<dbReference type="CDD" id="cd06225">
    <property type="entry name" value="HAMP"/>
    <property type="match status" value="1"/>
</dbReference>
<dbReference type="Proteomes" id="UP000002710">
    <property type="component" value="Chromosome"/>
</dbReference>
<dbReference type="eggNOG" id="COG0840">
    <property type="taxonomic scope" value="Bacteria"/>
</dbReference>
<dbReference type="Gene3D" id="6.10.340.10">
    <property type="match status" value="1"/>
</dbReference>
<evidence type="ECO:0000256" key="10">
    <source>
        <dbReference type="SAM" id="Phobius"/>
    </source>
</evidence>
<feature type="transmembrane region" description="Helical" evidence="10">
    <location>
        <begin position="12"/>
        <end position="30"/>
    </location>
</feature>
<reference evidence="13 14" key="1">
    <citation type="journal article" date="2011" name="J. Bacteriol.">
        <title>Complete genome sequence and updated annotation of Desulfovibrio alaskensis G20.</title>
        <authorList>
            <person name="Hauser L.J."/>
            <person name="Land M.L."/>
            <person name="Brown S.D."/>
            <person name="Larimer F."/>
            <person name="Keller K.L."/>
            <person name="Rapp-Giles B.J."/>
            <person name="Price M.N."/>
            <person name="Lin M."/>
            <person name="Bruce D.C."/>
            <person name="Detter J.C."/>
            <person name="Tapia R."/>
            <person name="Han C.S."/>
            <person name="Goodwin L.A."/>
            <person name="Cheng J.F."/>
            <person name="Pitluck S."/>
            <person name="Copeland A."/>
            <person name="Lucas S."/>
            <person name="Nolan M."/>
            <person name="Lapidus A.L."/>
            <person name="Palumbo A.V."/>
            <person name="Wall J.D."/>
        </authorList>
    </citation>
    <scope>NUCLEOTIDE SEQUENCE [LARGE SCALE GENOMIC DNA]</scope>
    <source>
        <strain evidence="14">ATCC BAA 1058 / DSM 17464 / G20</strain>
    </source>
</reference>
<feature type="domain" description="Methyl-accepting transducer" evidence="11">
    <location>
        <begin position="328"/>
        <end position="564"/>
    </location>
</feature>
<dbReference type="PROSITE" id="PS50885">
    <property type="entry name" value="HAMP"/>
    <property type="match status" value="1"/>
</dbReference>
<protein>
    <submittedName>
        <fullName evidence="13">Methyl-accepting chemotaxis sensory transducer with Cache sensor</fullName>
    </submittedName>
</protein>
<feature type="transmembrane region" description="Helical" evidence="10">
    <location>
        <begin position="204"/>
        <end position="227"/>
    </location>
</feature>
<dbReference type="InterPro" id="IPR033480">
    <property type="entry name" value="sCache_2"/>
</dbReference>
<dbReference type="Gene3D" id="3.30.450.20">
    <property type="entry name" value="PAS domain"/>
    <property type="match status" value="1"/>
</dbReference>
<comment type="similarity">
    <text evidence="7">Belongs to the methyl-accepting chemotaxis (MCP) protein family.</text>
</comment>
<organism evidence="13 14">
    <name type="scientific">Oleidesulfovibrio alaskensis (strain ATCC BAA-1058 / DSM 17464 / G20)</name>
    <name type="common">Desulfovibrio alaskensis</name>
    <dbReference type="NCBI Taxonomy" id="207559"/>
    <lineage>
        <taxon>Bacteria</taxon>
        <taxon>Pseudomonadati</taxon>
        <taxon>Thermodesulfobacteriota</taxon>
        <taxon>Desulfovibrionia</taxon>
        <taxon>Desulfovibrionales</taxon>
        <taxon>Desulfovibrionaceae</taxon>
        <taxon>Oleidesulfovibrio</taxon>
    </lineage>
</organism>
<dbReference type="AlphaFoldDB" id="Q310U4"/>
<dbReference type="InterPro" id="IPR004089">
    <property type="entry name" value="MCPsignal_dom"/>
</dbReference>
<dbReference type="KEGG" id="dde:Dde_1755"/>
<evidence type="ECO:0000313" key="14">
    <source>
        <dbReference type="Proteomes" id="UP000002710"/>
    </source>
</evidence>
<dbReference type="RefSeq" id="WP_011367683.1">
    <property type="nucleotide sequence ID" value="NC_007519.1"/>
</dbReference>
<dbReference type="Gene3D" id="1.10.287.950">
    <property type="entry name" value="Methyl-accepting chemotaxis protein"/>
    <property type="match status" value="1"/>
</dbReference>
<dbReference type="EMBL" id="CP000112">
    <property type="protein sequence ID" value="ABB38552.1"/>
    <property type="molecule type" value="Genomic_DNA"/>
</dbReference>
<sequence length="605" mass="64829">MIRRVTISSRIWFLCALLFLVPSVILFMYWNSASKLADISKTEFRNAIEQGERHKIEIATSVLAESLAVALQDVTDPARQAVVVQNALDKIRFEQDSSGYFYAYRGTVCVAHATSPALINKDLSGLKAADGTYIIRSLFRLAQNGGGVMAFPWEKPGEGMQDKIGTARFIPGTDIWIGTGVYLSNIAKAETALQQTLTRSIRPLLVTTIGALAAAGLLGILPLCFIITRSILTPLREAVQGAGRIADGSLDVQLKDDGNDELAALMRALNTMTRNLAETHVRLETALEEAREESRKAGTARSEAEESKAQVERSYGELLATAGVLEETVTAATDAMNAVQNNMQSLRKNSAAQQGQMAEIEQTAESLSRASRLIGSLSEETMTQGEAEKAAAAKGVDRVTASVESIRAIQTQAGLLSEEMAALEDHAGSITKVLHVISDIADQTNLLALNAAIEAARAGDAGRGFAVVADEVRKLAEKTMTATQEVGQIISGIQQSARTNAQSMLTMAESVSSAARQAEDSGHDLKQIAAGVETAFVRSESIFRAAESQNREVENVTQALAAMDGVIGESDLSVQSTDSAVGNLLAEMNKLQTVIADLHRHTRKR</sequence>